<dbReference type="Gene3D" id="3.90.320.10">
    <property type="match status" value="1"/>
</dbReference>
<feature type="compositionally biased region" description="Pro residues" evidence="1">
    <location>
        <begin position="694"/>
        <end position="706"/>
    </location>
</feature>
<accession>A0A8J7J229</accession>
<proteinExistence type="predicted"/>
<evidence type="ECO:0000313" key="3">
    <source>
        <dbReference type="EMBL" id="MBJ6371995.1"/>
    </source>
</evidence>
<protein>
    <submittedName>
        <fullName evidence="3">Double-strand break repair protein AddB</fullName>
    </submittedName>
</protein>
<comment type="caution">
    <text evidence="3">The sequence shown here is derived from an EMBL/GenBank/DDBJ whole genome shotgun (WGS) entry which is preliminary data.</text>
</comment>
<dbReference type="InterPro" id="IPR011335">
    <property type="entry name" value="Restrct_endonuc-II-like"/>
</dbReference>
<dbReference type="RefSeq" id="WP_199024864.1">
    <property type="nucleotide sequence ID" value="NZ_JAELVR010000006.1"/>
</dbReference>
<name>A0A8J7J229_9RHOB</name>
<dbReference type="Pfam" id="PF12705">
    <property type="entry name" value="PDDEXK_1"/>
    <property type="match status" value="1"/>
</dbReference>
<keyword evidence="4" id="KW-1185">Reference proteome</keyword>
<dbReference type="InterPro" id="IPR014153">
    <property type="entry name" value="Ds_break_AddB"/>
</dbReference>
<feature type="region of interest" description="Disordered" evidence="1">
    <location>
        <begin position="688"/>
        <end position="708"/>
    </location>
</feature>
<evidence type="ECO:0000256" key="1">
    <source>
        <dbReference type="SAM" id="MobiDB-lite"/>
    </source>
</evidence>
<dbReference type="SUPFAM" id="SSF52540">
    <property type="entry name" value="P-loop containing nucleoside triphosphate hydrolases"/>
    <property type="match status" value="1"/>
</dbReference>
<evidence type="ECO:0000259" key="2">
    <source>
        <dbReference type="Pfam" id="PF12705"/>
    </source>
</evidence>
<dbReference type="SUPFAM" id="SSF52980">
    <property type="entry name" value="Restriction endonuclease-like"/>
    <property type="match status" value="1"/>
</dbReference>
<dbReference type="InterPro" id="IPR038726">
    <property type="entry name" value="PDDEXK_AddAB-type"/>
</dbReference>
<dbReference type="InterPro" id="IPR027417">
    <property type="entry name" value="P-loop_NTPase"/>
</dbReference>
<dbReference type="AlphaFoldDB" id="A0A8J7J229"/>
<reference evidence="3" key="1">
    <citation type="submission" date="2020-12" db="EMBL/GenBank/DDBJ databases">
        <title>Sedimentitalea sp. nov., isolated from sand in Incheon.</title>
        <authorList>
            <person name="Kim W."/>
        </authorList>
    </citation>
    <scope>NUCLEOTIDE SEQUENCE</scope>
    <source>
        <strain evidence="3">CAU 1593</strain>
    </source>
</reference>
<gene>
    <name evidence="3" type="primary">addB</name>
    <name evidence="3" type="ORF">JF290_10695</name>
</gene>
<feature type="domain" description="PD-(D/E)XK endonuclease-like" evidence="2">
    <location>
        <begin position="712"/>
        <end position="937"/>
    </location>
</feature>
<dbReference type="InterPro" id="IPR011604">
    <property type="entry name" value="PDDEXK-like_dom_sf"/>
</dbReference>
<organism evidence="3 4">
    <name type="scientific">Sedimentitalea arenosa</name>
    <dbReference type="NCBI Taxonomy" id="2798803"/>
    <lineage>
        <taxon>Bacteria</taxon>
        <taxon>Pseudomonadati</taxon>
        <taxon>Pseudomonadota</taxon>
        <taxon>Alphaproteobacteria</taxon>
        <taxon>Rhodobacterales</taxon>
        <taxon>Paracoccaceae</taxon>
        <taxon>Sedimentitalea</taxon>
    </lineage>
</organism>
<dbReference type="EMBL" id="JAELVR010000006">
    <property type="protein sequence ID" value="MBJ6371995.1"/>
    <property type="molecule type" value="Genomic_DNA"/>
</dbReference>
<sequence>MFEPADAPRVFALPPGVDFPRALLLGLLERIDESDPAALARVDLVVNTERMARRIRGLFDTGPARLLPRLSLLTSYPQLICRHPLPPAASGLRRRLELAQLISALLDQEPDLAARESLFALADSLAGLMDEMQGEGVPPEILHELDVSNMSEHWARAQRFLTITERYRVAQGDTALDPQARQRLAVEALIAEWDAAPPTHPVILAGSTGSRGTTALLMAAVARLPQGAVILPGFDFDQPDAVWDKLESALHSEDHPQFRFSRVMQVLDLAPSDIHRWTDTAPPSPARNRLISMALRPAPVTDSWLREGPGLTDLPEATGDVTLIEAPDPRSEALAIALRLRQAAETGQTAALITPDRMLTRQVAAALDRWDILPDDSAGLPLQLSPPGRFLRHVAGLFTRPLGADMLLTLLKHPLCHSGSERGAHLLHSRDLELYLRRNGPPFPEPSDIAAIAAALASPPPAAWSDWLASQICGQYMKGRCDLSDWVERLGRVAESIAAGSETTGSGGLWDKKAGREARAVLDELLEQAIHGGPLSAQEFSDLLGALLSQGEVRDRDAPHDRIMIWGTLEARVQGADLVILGGLNEGTWPEAPAPDPWLNRALRNQAGLLLPERRIGLSAHDFQQAACAPEVWLTRAKRSEDAETVPSRWINRLTNLLNGLTGQGGPQALADMRARGQSWLDWADSLDDAPTVDPAPRPSPRPPVAARPRKLSVTEIKRLIRDPFAIYAKHVLRLRPLDPLVKSPDALVRGIAVHAVFEVFIRNSLAHPEDLSRETFLAMSREVLARTVPWHGARRLWISRLERIADGFLTAEQRRRAKAQPIKIEAVLDHRIAALDFTLSGRADRIDMDETGNLLIYDYKTGAPPSAREQARFDKQLLIEAAVAEAGGFRDVPAAPVTEAVFLGVGGSLREVAAPLADEPPAKVLADLAQLIEAYLDAGQGFTSRRMMQKDSDAGDYDHLARFGEWDRSDKPSPEALT</sequence>
<dbReference type="Proteomes" id="UP000619079">
    <property type="component" value="Unassembled WGS sequence"/>
</dbReference>
<dbReference type="NCBIfam" id="TIGR02786">
    <property type="entry name" value="addB_alphas"/>
    <property type="match status" value="1"/>
</dbReference>
<evidence type="ECO:0000313" key="4">
    <source>
        <dbReference type="Proteomes" id="UP000619079"/>
    </source>
</evidence>